<name>A0ACB8QC50_9AGAM</name>
<dbReference type="Proteomes" id="UP000814128">
    <property type="component" value="Unassembled WGS sequence"/>
</dbReference>
<evidence type="ECO:0000313" key="2">
    <source>
        <dbReference type="Proteomes" id="UP000814128"/>
    </source>
</evidence>
<gene>
    <name evidence="1" type="ORF">K488DRAFT_88985</name>
</gene>
<keyword evidence="2" id="KW-1185">Reference proteome</keyword>
<dbReference type="EMBL" id="MU273693">
    <property type="protein sequence ID" value="KAI0029180.1"/>
    <property type="molecule type" value="Genomic_DNA"/>
</dbReference>
<protein>
    <submittedName>
        <fullName evidence="1">Uncharacterized protein</fullName>
    </submittedName>
</protein>
<reference evidence="1" key="1">
    <citation type="submission" date="2021-02" db="EMBL/GenBank/DDBJ databases">
        <authorList>
            <consortium name="DOE Joint Genome Institute"/>
            <person name="Ahrendt S."/>
            <person name="Looney B.P."/>
            <person name="Miyauchi S."/>
            <person name="Morin E."/>
            <person name="Drula E."/>
            <person name="Courty P.E."/>
            <person name="Chicoki N."/>
            <person name="Fauchery L."/>
            <person name="Kohler A."/>
            <person name="Kuo A."/>
            <person name="Labutti K."/>
            <person name="Pangilinan J."/>
            <person name="Lipzen A."/>
            <person name="Riley R."/>
            <person name="Andreopoulos W."/>
            <person name="He G."/>
            <person name="Johnson J."/>
            <person name="Barry K.W."/>
            <person name="Grigoriev I.V."/>
            <person name="Nagy L."/>
            <person name="Hibbett D."/>
            <person name="Henrissat B."/>
            <person name="Matheny P.B."/>
            <person name="Labbe J."/>
            <person name="Martin F."/>
        </authorList>
    </citation>
    <scope>NUCLEOTIDE SEQUENCE</scope>
    <source>
        <strain evidence="1">EC-137</strain>
    </source>
</reference>
<sequence>MAPSQDKDYDEFDKRITAEFHHARPGRYFPTPDRLREHPRLPRTVSEITERIADVKKSSARNLDDLFTNQAERYLEDALDRYVSYEDTQYCGAEDPAEWTPEERAQFAHIIEAHERPRTALTRRFEQEAEELALTDKMTANTLLMIKSDLKKGVDEDSRREMQAFLPQTVDEFRALPNGDLKKRAIARFLVAGRDSSTRVNIIMQPDYSWRGIYPLMEAYYSNSGFASEVQAFAGSIEVSDPRRRTSA</sequence>
<proteinExistence type="predicted"/>
<organism evidence="1 2">
    <name type="scientific">Vararia minispora EC-137</name>
    <dbReference type="NCBI Taxonomy" id="1314806"/>
    <lineage>
        <taxon>Eukaryota</taxon>
        <taxon>Fungi</taxon>
        <taxon>Dikarya</taxon>
        <taxon>Basidiomycota</taxon>
        <taxon>Agaricomycotina</taxon>
        <taxon>Agaricomycetes</taxon>
        <taxon>Russulales</taxon>
        <taxon>Lachnocladiaceae</taxon>
        <taxon>Vararia</taxon>
    </lineage>
</organism>
<accession>A0ACB8QC50</accession>
<evidence type="ECO:0000313" key="1">
    <source>
        <dbReference type="EMBL" id="KAI0029180.1"/>
    </source>
</evidence>
<reference evidence="1" key="2">
    <citation type="journal article" date="2022" name="New Phytol.">
        <title>Evolutionary transition to the ectomycorrhizal habit in the genomes of a hyperdiverse lineage of mushroom-forming fungi.</title>
        <authorList>
            <person name="Looney B."/>
            <person name="Miyauchi S."/>
            <person name="Morin E."/>
            <person name="Drula E."/>
            <person name="Courty P.E."/>
            <person name="Kohler A."/>
            <person name="Kuo A."/>
            <person name="LaButti K."/>
            <person name="Pangilinan J."/>
            <person name="Lipzen A."/>
            <person name="Riley R."/>
            <person name="Andreopoulos W."/>
            <person name="He G."/>
            <person name="Johnson J."/>
            <person name="Nolan M."/>
            <person name="Tritt A."/>
            <person name="Barry K.W."/>
            <person name="Grigoriev I.V."/>
            <person name="Nagy L.G."/>
            <person name="Hibbett D."/>
            <person name="Henrissat B."/>
            <person name="Matheny P.B."/>
            <person name="Labbe J."/>
            <person name="Martin F.M."/>
        </authorList>
    </citation>
    <scope>NUCLEOTIDE SEQUENCE</scope>
    <source>
        <strain evidence="1">EC-137</strain>
    </source>
</reference>
<comment type="caution">
    <text evidence="1">The sequence shown here is derived from an EMBL/GenBank/DDBJ whole genome shotgun (WGS) entry which is preliminary data.</text>
</comment>